<dbReference type="EMBL" id="CP026100">
    <property type="protein sequence ID" value="AYV46790.1"/>
    <property type="molecule type" value="Genomic_DNA"/>
</dbReference>
<reference evidence="2 3" key="1">
    <citation type="submission" date="2017-12" db="EMBL/GenBank/DDBJ databases">
        <title>The genome sequence of Caulobacter flavus CGMCC1 15093.</title>
        <authorList>
            <person name="Gao J."/>
            <person name="Mao X."/>
            <person name="Sun J."/>
        </authorList>
    </citation>
    <scope>NUCLEOTIDE SEQUENCE [LARGE SCALE GENOMIC DNA]</scope>
    <source>
        <strain evidence="2 3">CGMCC1 15093</strain>
    </source>
</reference>
<dbReference type="Proteomes" id="UP000234483">
    <property type="component" value="Unassembled WGS sequence"/>
</dbReference>
<reference evidence="1 4" key="2">
    <citation type="submission" date="2018-01" db="EMBL/GenBank/DDBJ databases">
        <title>Complete genome sequence of Caulobacter flavus RHGG3.</title>
        <authorList>
            <person name="Yang E."/>
        </authorList>
    </citation>
    <scope>NUCLEOTIDE SEQUENCE [LARGE SCALE GENOMIC DNA]</scope>
    <source>
        <strain evidence="1 4">RHGG3</strain>
    </source>
</reference>
<evidence type="ECO:0000313" key="4">
    <source>
        <dbReference type="Proteomes" id="UP000281192"/>
    </source>
</evidence>
<accession>A0A2N5D1W7</accession>
<name>A0A2N5D1W7_9CAUL</name>
<dbReference type="OrthoDB" id="7273729at2"/>
<gene>
    <name evidence="1" type="ORF">C1707_11210</name>
    <name evidence="2" type="ORF">CFHF_02560</name>
</gene>
<evidence type="ECO:0000313" key="1">
    <source>
        <dbReference type="EMBL" id="AYV46790.1"/>
    </source>
</evidence>
<dbReference type="GO" id="GO:0003700">
    <property type="term" value="F:DNA-binding transcription factor activity"/>
    <property type="evidence" value="ECO:0007669"/>
    <property type="project" value="InterPro"/>
</dbReference>
<evidence type="ECO:0000313" key="3">
    <source>
        <dbReference type="Proteomes" id="UP000234483"/>
    </source>
</evidence>
<dbReference type="SUPFAM" id="SSF46785">
    <property type="entry name" value="Winged helix' DNA-binding domain"/>
    <property type="match status" value="1"/>
</dbReference>
<dbReference type="EMBL" id="PJRQ01000007">
    <property type="protein sequence ID" value="PLR20068.1"/>
    <property type="molecule type" value="Genomic_DNA"/>
</dbReference>
<keyword evidence="4" id="KW-1185">Reference proteome</keyword>
<dbReference type="Proteomes" id="UP000281192">
    <property type="component" value="Chromosome"/>
</dbReference>
<dbReference type="Pfam" id="PF01475">
    <property type="entry name" value="FUR"/>
    <property type="match status" value="1"/>
</dbReference>
<dbReference type="InterPro" id="IPR002481">
    <property type="entry name" value="FUR"/>
</dbReference>
<organism evidence="2 3">
    <name type="scientific">Caulobacter flavus</name>
    <dbReference type="NCBI Taxonomy" id="1679497"/>
    <lineage>
        <taxon>Bacteria</taxon>
        <taxon>Pseudomonadati</taxon>
        <taxon>Pseudomonadota</taxon>
        <taxon>Alphaproteobacteria</taxon>
        <taxon>Caulobacterales</taxon>
        <taxon>Caulobacteraceae</taxon>
        <taxon>Caulobacter</taxon>
    </lineage>
</organism>
<dbReference type="KEGG" id="cfh:C1707_11210"/>
<dbReference type="AlphaFoldDB" id="A0A2N5D1W7"/>
<protein>
    <submittedName>
        <fullName evidence="2">Fur family transcriptional regulator</fullName>
    </submittedName>
</protein>
<proteinExistence type="predicted"/>
<dbReference type="InterPro" id="IPR036388">
    <property type="entry name" value="WH-like_DNA-bd_sf"/>
</dbReference>
<dbReference type="RefSeq" id="WP_101711462.1">
    <property type="nucleotide sequence ID" value="NZ_CP026100.1"/>
</dbReference>
<sequence length="144" mass="15560">MPHAVDAVLQDELRRAGLPFRGPTARLLALLRESEETHLTAHEIAELAAEAGLAMPPAEVVRQVEAFADHGLLGRLPTTTAEPVFDTQPEPHFHLIYEDTARIVDLHVSPETLLAMLRDALARRPGGVEVVVVMRREPGAAGGG</sequence>
<evidence type="ECO:0000313" key="2">
    <source>
        <dbReference type="EMBL" id="PLR20068.1"/>
    </source>
</evidence>
<dbReference type="Gene3D" id="1.10.10.10">
    <property type="entry name" value="Winged helix-like DNA-binding domain superfamily/Winged helix DNA-binding domain"/>
    <property type="match status" value="1"/>
</dbReference>
<dbReference type="InterPro" id="IPR036390">
    <property type="entry name" value="WH_DNA-bd_sf"/>
</dbReference>